<evidence type="ECO:0000313" key="9">
    <source>
        <dbReference type="Proteomes" id="UP000597338"/>
    </source>
</evidence>
<accession>A0ABQ1LCX1</accession>
<proteinExistence type="inferred from homology"/>
<dbReference type="Gene3D" id="1.25.40.390">
    <property type="match status" value="1"/>
</dbReference>
<dbReference type="SUPFAM" id="SSF48452">
    <property type="entry name" value="TPR-like"/>
    <property type="match status" value="1"/>
</dbReference>
<dbReference type="EMBL" id="BMIK01000002">
    <property type="protein sequence ID" value="GGC21670.1"/>
    <property type="molecule type" value="Genomic_DNA"/>
</dbReference>
<comment type="caution">
    <text evidence="8">The sequence shown here is derived from an EMBL/GenBank/DDBJ whole genome shotgun (WGS) entry which is preliminary data.</text>
</comment>
<dbReference type="PROSITE" id="PS51257">
    <property type="entry name" value="PROKAR_LIPOPROTEIN"/>
    <property type="match status" value="1"/>
</dbReference>
<protein>
    <submittedName>
        <fullName evidence="8">Starch-binding protein</fullName>
    </submittedName>
</protein>
<dbReference type="RefSeq" id="WP_229717447.1">
    <property type="nucleotide sequence ID" value="NZ_BMIK01000002.1"/>
</dbReference>
<name>A0ABQ1LCX1_9SPHI</name>
<comment type="subcellular location">
    <subcellularLocation>
        <location evidence="1">Cell outer membrane</location>
    </subcellularLocation>
</comment>
<dbReference type="Pfam" id="PF14322">
    <property type="entry name" value="SusD-like_3"/>
    <property type="match status" value="1"/>
</dbReference>
<evidence type="ECO:0000256" key="5">
    <source>
        <dbReference type="ARBA" id="ARBA00023237"/>
    </source>
</evidence>
<sequence>MSKPINNKLLIRRLVPWGIAVVLLALTGSCKKMLDVDSSRVVGEKNMWNSLEDTRAAVMGTYGLVRAALADYNAHWLYGDVRAGEFTSPTRQDLRAIISNDLTASYPSLEALSNWRRWYAVINSANIFLERVHEVHEKDLRYTENNMVVDIAQIRFLRAFAYFYMVRNWGDVPLIVSSHDGNFENKPRENQDRVLAWAEQEMLAAAADLPYRYSAGDEQQQGNYYNETTGRWDGALARKLSAYAVLAHLAAWQGDYPSVANYSKFVIDNYQKATNDYISTDHLTAANGFFFNKNTNQLFGFAFDWGHVDASFTGHIEELTLAEPVVNKRIPDIYLPKDSIINIFNEGGDERFSLDTLGTPVSDRYFSNYNGRYPIFSKIKCIMGGVSDPTFRIFTSAIIFTRLEDVTLLRAEALAVLGERSGAIDNLNAIRTRRGLDAYNEEVNGDLLNAIFLERQRELMGEGHRWYDLVRYNRIRPNHATISQLIARNGIYWPVAQTLLDQNKQLTQNEYWQ</sequence>
<evidence type="ECO:0000313" key="8">
    <source>
        <dbReference type="EMBL" id="GGC21670.1"/>
    </source>
</evidence>
<dbReference type="InterPro" id="IPR012944">
    <property type="entry name" value="SusD_RagB_dom"/>
</dbReference>
<dbReference type="CDD" id="cd08977">
    <property type="entry name" value="SusD"/>
    <property type="match status" value="1"/>
</dbReference>
<evidence type="ECO:0000259" key="7">
    <source>
        <dbReference type="Pfam" id="PF14322"/>
    </source>
</evidence>
<keyword evidence="5" id="KW-0998">Cell outer membrane</keyword>
<comment type="similarity">
    <text evidence="2">Belongs to the SusD family.</text>
</comment>
<evidence type="ECO:0000259" key="6">
    <source>
        <dbReference type="Pfam" id="PF07980"/>
    </source>
</evidence>
<keyword evidence="9" id="KW-1185">Reference proteome</keyword>
<dbReference type="Pfam" id="PF07980">
    <property type="entry name" value="SusD_RagB"/>
    <property type="match status" value="1"/>
</dbReference>
<reference evidence="9" key="1">
    <citation type="journal article" date="2019" name="Int. J. Syst. Evol. Microbiol.">
        <title>The Global Catalogue of Microorganisms (GCM) 10K type strain sequencing project: providing services to taxonomists for standard genome sequencing and annotation.</title>
        <authorList>
            <consortium name="The Broad Institute Genomics Platform"/>
            <consortium name="The Broad Institute Genome Sequencing Center for Infectious Disease"/>
            <person name="Wu L."/>
            <person name="Ma J."/>
        </authorList>
    </citation>
    <scope>NUCLEOTIDE SEQUENCE [LARGE SCALE GENOMIC DNA]</scope>
    <source>
        <strain evidence="9">CGMCC 1.15342</strain>
    </source>
</reference>
<evidence type="ECO:0000256" key="1">
    <source>
        <dbReference type="ARBA" id="ARBA00004442"/>
    </source>
</evidence>
<keyword evidence="4" id="KW-0472">Membrane</keyword>
<feature type="domain" description="RagB/SusD" evidence="6">
    <location>
        <begin position="397"/>
        <end position="512"/>
    </location>
</feature>
<organism evidence="8 9">
    <name type="scientific">Parapedobacter defluvii</name>
    <dbReference type="NCBI Taxonomy" id="2045106"/>
    <lineage>
        <taxon>Bacteria</taxon>
        <taxon>Pseudomonadati</taxon>
        <taxon>Bacteroidota</taxon>
        <taxon>Sphingobacteriia</taxon>
        <taxon>Sphingobacteriales</taxon>
        <taxon>Sphingobacteriaceae</taxon>
        <taxon>Parapedobacter</taxon>
    </lineage>
</organism>
<dbReference type="InterPro" id="IPR011990">
    <property type="entry name" value="TPR-like_helical_dom_sf"/>
</dbReference>
<dbReference type="InterPro" id="IPR033985">
    <property type="entry name" value="SusD-like_N"/>
</dbReference>
<evidence type="ECO:0000256" key="2">
    <source>
        <dbReference type="ARBA" id="ARBA00006275"/>
    </source>
</evidence>
<gene>
    <name evidence="8" type="ORF">GCM10011386_12060</name>
</gene>
<keyword evidence="3" id="KW-0732">Signal</keyword>
<evidence type="ECO:0000256" key="3">
    <source>
        <dbReference type="ARBA" id="ARBA00022729"/>
    </source>
</evidence>
<feature type="domain" description="SusD-like N-terminal" evidence="7">
    <location>
        <begin position="112"/>
        <end position="213"/>
    </location>
</feature>
<evidence type="ECO:0000256" key="4">
    <source>
        <dbReference type="ARBA" id="ARBA00023136"/>
    </source>
</evidence>
<dbReference type="Proteomes" id="UP000597338">
    <property type="component" value="Unassembled WGS sequence"/>
</dbReference>